<dbReference type="AlphaFoldDB" id="A0A0C3QE70"/>
<reference evidence="3" key="2">
    <citation type="submission" date="2015-01" db="EMBL/GenBank/DDBJ databases">
        <title>Evolutionary Origins and Diversification of the Mycorrhizal Mutualists.</title>
        <authorList>
            <consortium name="DOE Joint Genome Institute"/>
            <consortium name="Mycorrhizal Genomics Consortium"/>
            <person name="Kohler A."/>
            <person name="Kuo A."/>
            <person name="Nagy L.G."/>
            <person name="Floudas D."/>
            <person name="Copeland A."/>
            <person name="Barry K.W."/>
            <person name="Cichocki N."/>
            <person name="Veneault-Fourrey C."/>
            <person name="LaButti K."/>
            <person name="Lindquist E.A."/>
            <person name="Lipzen A."/>
            <person name="Lundell T."/>
            <person name="Morin E."/>
            <person name="Murat C."/>
            <person name="Riley R."/>
            <person name="Ohm R."/>
            <person name="Sun H."/>
            <person name="Tunlid A."/>
            <person name="Henrissat B."/>
            <person name="Grigoriev I.V."/>
            <person name="Hibbett D.S."/>
            <person name="Martin F."/>
        </authorList>
    </citation>
    <scope>NUCLEOTIDE SEQUENCE [LARGE SCALE GENOMIC DNA]</scope>
    <source>
        <strain evidence="3">MUT 4182</strain>
    </source>
</reference>
<evidence type="ECO:0000313" key="3">
    <source>
        <dbReference type="Proteomes" id="UP000054248"/>
    </source>
</evidence>
<evidence type="ECO:0000313" key="2">
    <source>
        <dbReference type="EMBL" id="KIO23254.1"/>
    </source>
</evidence>
<dbReference type="EMBL" id="KN823089">
    <property type="protein sequence ID" value="KIO23254.1"/>
    <property type="molecule type" value="Genomic_DNA"/>
</dbReference>
<evidence type="ECO:0000256" key="1">
    <source>
        <dbReference type="SAM" id="MobiDB-lite"/>
    </source>
</evidence>
<name>A0A0C3QE70_9AGAM</name>
<accession>A0A0C3QE70</accession>
<gene>
    <name evidence="2" type="ORF">M407DRAFT_27246</name>
</gene>
<organism evidence="2 3">
    <name type="scientific">Tulasnella calospora MUT 4182</name>
    <dbReference type="NCBI Taxonomy" id="1051891"/>
    <lineage>
        <taxon>Eukaryota</taxon>
        <taxon>Fungi</taxon>
        <taxon>Dikarya</taxon>
        <taxon>Basidiomycota</taxon>
        <taxon>Agaricomycotina</taxon>
        <taxon>Agaricomycetes</taxon>
        <taxon>Cantharellales</taxon>
        <taxon>Tulasnellaceae</taxon>
        <taxon>Tulasnella</taxon>
    </lineage>
</organism>
<proteinExistence type="predicted"/>
<keyword evidence="3" id="KW-1185">Reference proteome</keyword>
<feature type="region of interest" description="Disordered" evidence="1">
    <location>
        <begin position="1"/>
        <end position="30"/>
    </location>
</feature>
<dbReference type="Proteomes" id="UP000054248">
    <property type="component" value="Unassembled WGS sequence"/>
</dbReference>
<sequence>MAHRVALVPSPVDGPSAVDRPVPPKLPSRPNSGLPRFIFRLIMNITARILRYGERRVLPATTLQLMAEEDQEGTACSLEVTYSSATAPPIVHPRTCGYPVALIPKKDL</sequence>
<protein>
    <submittedName>
        <fullName evidence="2">Uncharacterized protein</fullName>
    </submittedName>
</protein>
<dbReference type="HOGENOM" id="CLU_2198923_0_0_1"/>
<reference evidence="2 3" key="1">
    <citation type="submission" date="2014-04" db="EMBL/GenBank/DDBJ databases">
        <authorList>
            <consortium name="DOE Joint Genome Institute"/>
            <person name="Kuo A."/>
            <person name="Girlanda M."/>
            <person name="Perotto S."/>
            <person name="Kohler A."/>
            <person name="Nagy L.G."/>
            <person name="Floudas D."/>
            <person name="Copeland A."/>
            <person name="Barry K.W."/>
            <person name="Cichocki N."/>
            <person name="Veneault-Fourrey C."/>
            <person name="LaButti K."/>
            <person name="Lindquist E.A."/>
            <person name="Lipzen A."/>
            <person name="Lundell T."/>
            <person name="Morin E."/>
            <person name="Murat C."/>
            <person name="Sun H."/>
            <person name="Tunlid A."/>
            <person name="Henrissat B."/>
            <person name="Grigoriev I.V."/>
            <person name="Hibbett D.S."/>
            <person name="Martin F."/>
            <person name="Nordberg H.P."/>
            <person name="Cantor M.N."/>
            <person name="Hua S.X."/>
        </authorList>
    </citation>
    <scope>NUCLEOTIDE SEQUENCE [LARGE SCALE GENOMIC DNA]</scope>
    <source>
        <strain evidence="2 3">MUT 4182</strain>
    </source>
</reference>